<name>A0A8J3JCE5_9ACTN</name>
<organism evidence="2 3">
    <name type="scientific">Catellatospora bangladeshensis</name>
    <dbReference type="NCBI Taxonomy" id="310355"/>
    <lineage>
        <taxon>Bacteria</taxon>
        <taxon>Bacillati</taxon>
        <taxon>Actinomycetota</taxon>
        <taxon>Actinomycetes</taxon>
        <taxon>Micromonosporales</taxon>
        <taxon>Micromonosporaceae</taxon>
        <taxon>Catellatospora</taxon>
    </lineage>
</organism>
<dbReference type="AlphaFoldDB" id="A0A8J3JCE5"/>
<comment type="caution">
    <text evidence="2">The sequence shown here is derived from an EMBL/GenBank/DDBJ whole genome shotgun (WGS) entry which is preliminary data.</text>
</comment>
<sequence length="212" mass="21770">MHPLREAYLQAAQAAAALLGDPAVAAAWERPSALAGFTVSGLAGHLASQVVAMPRVLAAPAPDGPPVALLDHYTKVRWIGADLDADINVQIREGGEKAASIGAAALAAQTAEAARELAGLLAEAPGERLISPPAGPWALRLDDFLVTRMMEIAVHSDDLAYSVGVPAPQLPGAVLEPVLALLSGLAVRRHGQAAVLRALSRAERAPASVTAF</sequence>
<feature type="domain" description="Mycothiol-dependent maleylpyruvate isomerase metal-binding" evidence="1">
    <location>
        <begin position="10"/>
        <end position="160"/>
    </location>
</feature>
<dbReference type="EMBL" id="BONF01000016">
    <property type="protein sequence ID" value="GIF81741.1"/>
    <property type="molecule type" value="Genomic_DNA"/>
</dbReference>
<dbReference type="Proteomes" id="UP000601223">
    <property type="component" value="Unassembled WGS sequence"/>
</dbReference>
<gene>
    <name evidence="2" type="ORF">Cba03nite_30900</name>
</gene>
<dbReference type="Pfam" id="PF11716">
    <property type="entry name" value="MDMPI_N"/>
    <property type="match status" value="1"/>
</dbReference>
<dbReference type="InterPro" id="IPR034660">
    <property type="entry name" value="DinB/YfiT-like"/>
</dbReference>
<keyword evidence="3" id="KW-1185">Reference proteome</keyword>
<evidence type="ECO:0000313" key="3">
    <source>
        <dbReference type="Proteomes" id="UP000601223"/>
    </source>
</evidence>
<protein>
    <recommendedName>
        <fullName evidence="1">Mycothiol-dependent maleylpyruvate isomerase metal-binding domain-containing protein</fullName>
    </recommendedName>
</protein>
<proteinExistence type="predicted"/>
<evidence type="ECO:0000259" key="1">
    <source>
        <dbReference type="Pfam" id="PF11716"/>
    </source>
</evidence>
<dbReference type="Gene3D" id="1.20.120.450">
    <property type="entry name" value="dinb family like domain"/>
    <property type="match status" value="1"/>
</dbReference>
<dbReference type="SUPFAM" id="SSF109854">
    <property type="entry name" value="DinB/YfiT-like putative metalloenzymes"/>
    <property type="match status" value="1"/>
</dbReference>
<reference evidence="2 3" key="1">
    <citation type="submission" date="2021-01" db="EMBL/GenBank/DDBJ databases">
        <title>Whole genome shotgun sequence of Catellatospora bangladeshensis NBRC 107357.</title>
        <authorList>
            <person name="Komaki H."/>
            <person name="Tamura T."/>
        </authorList>
    </citation>
    <scope>NUCLEOTIDE SEQUENCE [LARGE SCALE GENOMIC DNA]</scope>
    <source>
        <strain evidence="2 3">NBRC 107357</strain>
    </source>
</reference>
<evidence type="ECO:0000313" key="2">
    <source>
        <dbReference type="EMBL" id="GIF81741.1"/>
    </source>
</evidence>
<dbReference type="GO" id="GO:0046872">
    <property type="term" value="F:metal ion binding"/>
    <property type="evidence" value="ECO:0007669"/>
    <property type="project" value="InterPro"/>
</dbReference>
<accession>A0A8J3JCE5</accession>
<dbReference type="InterPro" id="IPR024344">
    <property type="entry name" value="MDMPI_metal-binding"/>
</dbReference>
<dbReference type="RefSeq" id="WP_203746333.1">
    <property type="nucleotide sequence ID" value="NZ_BONF01000016.1"/>
</dbReference>